<keyword evidence="4" id="KW-1185">Reference proteome</keyword>
<gene>
    <name evidence="3" type="ORF">RFI_20122</name>
</gene>
<reference evidence="3 4" key="1">
    <citation type="journal article" date="2013" name="Curr. Biol.">
        <title>The Genome of the Foraminiferan Reticulomyxa filosa.</title>
        <authorList>
            <person name="Glockner G."/>
            <person name="Hulsmann N."/>
            <person name="Schleicher M."/>
            <person name="Noegel A.A."/>
            <person name="Eichinger L."/>
            <person name="Gallinger C."/>
            <person name="Pawlowski J."/>
            <person name="Sierra R."/>
            <person name="Euteneuer U."/>
            <person name="Pillet L."/>
            <person name="Moustafa A."/>
            <person name="Platzer M."/>
            <person name="Groth M."/>
            <person name="Szafranski K."/>
            <person name="Schliwa M."/>
        </authorList>
    </citation>
    <scope>NUCLEOTIDE SEQUENCE [LARGE SCALE GENOMIC DNA]</scope>
</reference>
<dbReference type="Gene3D" id="2.30.29.30">
    <property type="entry name" value="Pleckstrin-homology domain (PH domain)/Phosphotyrosine-binding domain (PTB)"/>
    <property type="match status" value="1"/>
</dbReference>
<comment type="caution">
    <text evidence="3">The sequence shown here is derived from an EMBL/GenBank/DDBJ whole genome shotgun (WGS) entry which is preliminary data.</text>
</comment>
<evidence type="ECO:0000313" key="3">
    <source>
        <dbReference type="EMBL" id="ETO17208.1"/>
    </source>
</evidence>
<feature type="domain" description="PH" evidence="2">
    <location>
        <begin position="132"/>
        <end position="307"/>
    </location>
</feature>
<proteinExistence type="predicted"/>
<feature type="compositionally biased region" description="Basic residues" evidence="1">
    <location>
        <begin position="198"/>
        <end position="208"/>
    </location>
</feature>
<dbReference type="SUPFAM" id="SSF50729">
    <property type="entry name" value="PH domain-like"/>
    <property type="match status" value="1"/>
</dbReference>
<accession>X6MT92</accession>
<dbReference type="EMBL" id="ASPP01017098">
    <property type="protein sequence ID" value="ETO17208.1"/>
    <property type="molecule type" value="Genomic_DNA"/>
</dbReference>
<name>X6MT92_RETFI</name>
<evidence type="ECO:0000256" key="1">
    <source>
        <dbReference type="SAM" id="MobiDB-lite"/>
    </source>
</evidence>
<protein>
    <recommendedName>
        <fullName evidence="2">PH domain-containing protein</fullName>
    </recommendedName>
</protein>
<dbReference type="Proteomes" id="UP000023152">
    <property type="component" value="Unassembled WGS sequence"/>
</dbReference>
<feature type="non-terminal residue" evidence="3">
    <location>
        <position position="1"/>
    </location>
</feature>
<dbReference type="PROSITE" id="PS50003">
    <property type="entry name" value="PH_DOMAIN"/>
    <property type="match status" value="1"/>
</dbReference>
<evidence type="ECO:0000313" key="4">
    <source>
        <dbReference type="Proteomes" id="UP000023152"/>
    </source>
</evidence>
<dbReference type="InterPro" id="IPR011993">
    <property type="entry name" value="PH-like_dom_sf"/>
</dbReference>
<dbReference type="InterPro" id="IPR001849">
    <property type="entry name" value="PH_domain"/>
</dbReference>
<feature type="region of interest" description="Disordered" evidence="1">
    <location>
        <begin position="197"/>
        <end position="216"/>
    </location>
</feature>
<dbReference type="AlphaFoldDB" id="X6MT92"/>
<sequence length="307" mass="35219">VSKYDCRFRLGRFDKMDPMKASTVEAYKRKSNNFDMSLKAENDDMRDDNSSHRALVDYGNDLTTVGTLTLNSNSSNSNLMSYNDLRVTMSDYSSSSASPTQANEDVVFHSPASSSTLRSDFVYDTFVKKHRRVIRSGFLLKVAGLNEKDRSFYMILFNDMFIIAKVVDENLTEITAKFDPLDKYQELAEEYRRTCTPKLKKKKKKRQQPRNTTSGSALSNIVGLITSRSPRPDQNDVVNGYLRIKQQLPVDECFGASDMLEITDDYNYYLNRYGEMCFQIRSSIESFVAVCKGQVQKRQWLSCFNEA</sequence>
<evidence type="ECO:0000259" key="2">
    <source>
        <dbReference type="PROSITE" id="PS50003"/>
    </source>
</evidence>
<feature type="non-terminal residue" evidence="3">
    <location>
        <position position="307"/>
    </location>
</feature>
<organism evidence="3 4">
    <name type="scientific">Reticulomyxa filosa</name>
    <dbReference type="NCBI Taxonomy" id="46433"/>
    <lineage>
        <taxon>Eukaryota</taxon>
        <taxon>Sar</taxon>
        <taxon>Rhizaria</taxon>
        <taxon>Retaria</taxon>
        <taxon>Foraminifera</taxon>
        <taxon>Monothalamids</taxon>
        <taxon>Reticulomyxidae</taxon>
        <taxon>Reticulomyxa</taxon>
    </lineage>
</organism>